<evidence type="ECO:0000313" key="2">
    <source>
        <dbReference type="Proteomes" id="UP000199701"/>
    </source>
</evidence>
<dbReference type="RefSeq" id="WP_092451085.1">
    <property type="nucleotide sequence ID" value="NZ_FOJI01000003.1"/>
</dbReference>
<name>A0A1I0NE32_9FIRM</name>
<dbReference type="InterPro" id="IPR013324">
    <property type="entry name" value="RNA_pol_sigma_r3/r4-like"/>
</dbReference>
<gene>
    <name evidence="1" type="ORF">SAMN05421659_10334</name>
</gene>
<dbReference type="EMBL" id="FOJI01000003">
    <property type="protein sequence ID" value="SEV99558.1"/>
    <property type="molecule type" value="Genomic_DNA"/>
</dbReference>
<dbReference type="OrthoDB" id="2067461at2"/>
<sequence>MSKKYISVEGTLVEVTEAVYKEYYRLARFERYQEERDLEKGTFAYENLLNGETSRGDLVADMLQKSVEEQVELNILSEALREAINILKKRDQEFIYQIYFLGKSIRMLADETGRSSSALSRQHIRIMKKLKDMMSCKYYA</sequence>
<organism evidence="1 2">
    <name type="scientific">[Clostridium] fimetarium</name>
    <dbReference type="NCBI Taxonomy" id="99656"/>
    <lineage>
        <taxon>Bacteria</taxon>
        <taxon>Bacillati</taxon>
        <taxon>Bacillota</taxon>
        <taxon>Clostridia</taxon>
        <taxon>Lachnospirales</taxon>
        <taxon>Lachnospiraceae</taxon>
    </lineage>
</organism>
<dbReference type="SUPFAM" id="SSF88659">
    <property type="entry name" value="Sigma3 and sigma4 domains of RNA polymerase sigma factors"/>
    <property type="match status" value="1"/>
</dbReference>
<keyword evidence="2" id="KW-1185">Reference proteome</keyword>
<dbReference type="Gene3D" id="1.20.140.160">
    <property type="match status" value="1"/>
</dbReference>
<dbReference type="STRING" id="99656.SAMN05421659_10334"/>
<protein>
    <submittedName>
        <fullName evidence="1">RNA polymerase sigma factor, sigma-70 family</fullName>
    </submittedName>
</protein>
<dbReference type="Proteomes" id="UP000199701">
    <property type="component" value="Unassembled WGS sequence"/>
</dbReference>
<evidence type="ECO:0000313" key="1">
    <source>
        <dbReference type="EMBL" id="SEV99558.1"/>
    </source>
</evidence>
<accession>A0A1I0NE32</accession>
<dbReference type="AlphaFoldDB" id="A0A1I0NE32"/>
<reference evidence="1 2" key="1">
    <citation type="submission" date="2016-10" db="EMBL/GenBank/DDBJ databases">
        <authorList>
            <person name="de Groot N.N."/>
        </authorList>
    </citation>
    <scope>NUCLEOTIDE SEQUENCE [LARGE SCALE GENOMIC DNA]</scope>
    <source>
        <strain evidence="1 2">DSM 9179</strain>
    </source>
</reference>
<proteinExistence type="predicted"/>